<name>A0A1J5S6Y7_9ZZZZ</name>
<dbReference type="InterPro" id="IPR015422">
    <property type="entry name" value="PyrdxlP-dep_Trfase_small"/>
</dbReference>
<evidence type="ECO:0000256" key="2">
    <source>
        <dbReference type="ARBA" id="ARBA00037999"/>
    </source>
</evidence>
<dbReference type="EC" id="2.6.1.90" evidence="3"/>
<keyword evidence="3" id="KW-0808">Transferase</keyword>
<dbReference type="CDD" id="cd00616">
    <property type="entry name" value="AHBA_syn"/>
    <property type="match status" value="1"/>
</dbReference>
<sequence>MNVPFLDLSIQHKALREEILASLAATYDATRFCLGADVERFETTFAAKLGYPRVLGMNSGTSPLHVGSIVGGFGPGDEVIVPAFTFISSAWGVSYTGAKPVFADIDPTTYNLDPRSVEACITPRTKGLVVVHLFGQPAPMDELMAIAKRHNLFVVEDCAQAVGARYKGTPVGLVGDCGTFSFYPTKNLGGCGEGGAFTSREQAVFDQAKLLRVHGMARRYHHDMVGFNYRMDGFQGAALTVKLAHLDAWTSRRRAIAARYRQGIRLADVGVSVEPTYGQSVYHQFTITHPRRDALREHLTRRQVGTDLIYPVPLHLQKAYESLGYSKGTIPNAERVCETCVSLPIFPELADEQVDYVIDSINAF</sequence>
<dbReference type="InterPro" id="IPR015421">
    <property type="entry name" value="PyrdxlP-dep_Trfase_major"/>
</dbReference>
<comment type="similarity">
    <text evidence="2">Belongs to the DegT/DnrJ/EryC1 family.</text>
</comment>
<keyword evidence="1" id="KW-0663">Pyridoxal phosphate</keyword>
<reference evidence="3" key="1">
    <citation type="submission" date="2016-10" db="EMBL/GenBank/DDBJ databases">
        <title>Sequence of Gallionella enrichment culture.</title>
        <authorList>
            <person name="Poehlein A."/>
            <person name="Muehling M."/>
            <person name="Daniel R."/>
        </authorList>
    </citation>
    <scope>NUCLEOTIDE SEQUENCE</scope>
</reference>
<dbReference type="Gene3D" id="3.90.1150.10">
    <property type="entry name" value="Aspartate Aminotransferase, domain 1"/>
    <property type="match status" value="1"/>
</dbReference>
<dbReference type="GO" id="GO:0000271">
    <property type="term" value="P:polysaccharide biosynthetic process"/>
    <property type="evidence" value="ECO:0007669"/>
    <property type="project" value="TreeGrafter"/>
</dbReference>
<protein>
    <submittedName>
        <fullName evidence="3">dTDP-3-amino-3,6-dideoxy-alpha-D-galactopyranose transaminase</fullName>
        <ecNumber evidence="3">2.6.1.90</ecNumber>
    </submittedName>
</protein>
<dbReference type="AlphaFoldDB" id="A0A1J5S6Y7"/>
<dbReference type="EMBL" id="MLJW01000060">
    <property type="protein sequence ID" value="OIR04071.1"/>
    <property type="molecule type" value="Genomic_DNA"/>
</dbReference>
<dbReference type="Pfam" id="PF01041">
    <property type="entry name" value="DegT_DnrJ_EryC1"/>
    <property type="match status" value="1"/>
</dbReference>
<dbReference type="PIRSF" id="PIRSF000390">
    <property type="entry name" value="PLP_StrS"/>
    <property type="match status" value="1"/>
</dbReference>
<dbReference type="Gene3D" id="3.40.640.10">
    <property type="entry name" value="Type I PLP-dependent aspartate aminotransferase-like (Major domain)"/>
    <property type="match status" value="1"/>
</dbReference>
<gene>
    <name evidence="3" type="primary">fdtB_5</name>
    <name evidence="3" type="ORF">GALL_138020</name>
</gene>
<proteinExistence type="inferred from homology"/>
<dbReference type="InterPro" id="IPR015424">
    <property type="entry name" value="PyrdxlP-dep_Trfase"/>
</dbReference>
<evidence type="ECO:0000256" key="1">
    <source>
        <dbReference type="ARBA" id="ARBA00022898"/>
    </source>
</evidence>
<dbReference type="PANTHER" id="PTHR30244:SF36">
    <property type="entry name" value="3-OXO-GLUCOSE-6-PHOSPHATE:GLUTAMATE AMINOTRANSFERASE"/>
    <property type="match status" value="1"/>
</dbReference>
<dbReference type="PANTHER" id="PTHR30244">
    <property type="entry name" value="TRANSAMINASE"/>
    <property type="match status" value="1"/>
</dbReference>
<dbReference type="SUPFAM" id="SSF53383">
    <property type="entry name" value="PLP-dependent transferases"/>
    <property type="match status" value="1"/>
</dbReference>
<dbReference type="GO" id="GO:0008483">
    <property type="term" value="F:transaminase activity"/>
    <property type="evidence" value="ECO:0007669"/>
    <property type="project" value="UniProtKB-KW"/>
</dbReference>
<dbReference type="GO" id="GO:0030170">
    <property type="term" value="F:pyridoxal phosphate binding"/>
    <property type="evidence" value="ECO:0007669"/>
    <property type="project" value="TreeGrafter"/>
</dbReference>
<keyword evidence="3" id="KW-0032">Aminotransferase</keyword>
<organism evidence="3">
    <name type="scientific">mine drainage metagenome</name>
    <dbReference type="NCBI Taxonomy" id="410659"/>
    <lineage>
        <taxon>unclassified sequences</taxon>
        <taxon>metagenomes</taxon>
        <taxon>ecological metagenomes</taxon>
    </lineage>
</organism>
<evidence type="ECO:0000313" key="3">
    <source>
        <dbReference type="EMBL" id="OIR04071.1"/>
    </source>
</evidence>
<accession>A0A1J5S6Y7</accession>
<comment type="caution">
    <text evidence="3">The sequence shown here is derived from an EMBL/GenBank/DDBJ whole genome shotgun (WGS) entry which is preliminary data.</text>
</comment>
<dbReference type="InterPro" id="IPR000653">
    <property type="entry name" value="DegT/StrS_aminotransferase"/>
</dbReference>